<dbReference type="InterPro" id="IPR002182">
    <property type="entry name" value="NB-ARC"/>
</dbReference>
<evidence type="ECO:0000259" key="5">
    <source>
        <dbReference type="PROSITE" id="PS50104"/>
    </source>
</evidence>
<dbReference type="PANTHER" id="PTHR11017:SF243">
    <property type="entry name" value="ADP-RIBOSYL CYCLASE_CYCLIC ADP-RIBOSE HYDROLASE"/>
    <property type="match status" value="1"/>
</dbReference>
<dbReference type="Gene3D" id="3.40.50.300">
    <property type="entry name" value="P-loop containing nucleotide triphosphate hydrolases"/>
    <property type="match status" value="1"/>
</dbReference>
<dbReference type="Pfam" id="PF00931">
    <property type="entry name" value="NB-ARC"/>
    <property type="match status" value="1"/>
</dbReference>
<reference evidence="6 7" key="1">
    <citation type="submission" date="2024-08" db="EMBL/GenBank/DDBJ databases">
        <title>Insights into the chromosomal genome structure of Flemingia macrophylla.</title>
        <authorList>
            <person name="Ding Y."/>
            <person name="Zhao Y."/>
            <person name="Bi W."/>
            <person name="Wu M."/>
            <person name="Zhao G."/>
            <person name="Gong Y."/>
            <person name="Li W."/>
            <person name="Zhang P."/>
        </authorList>
    </citation>
    <scope>NUCLEOTIDE SEQUENCE [LARGE SCALE GENOMIC DNA]</scope>
    <source>
        <strain evidence="6">DYQJB</strain>
        <tissue evidence="6">Leaf</tissue>
    </source>
</reference>
<dbReference type="InterPro" id="IPR011713">
    <property type="entry name" value="Leu-rich_rpt_3"/>
</dbReference>
<dbReference type="Proteomes" id="UP001603857">
    <property type="component" value="Unassembled WGS sequence"/>
</dbReference>
<keyword evidence="2" id="KW-0677">Repeat</keyword>
<dbReference type="PRINTS" id="PR00364">
    <property type="entry name" value="DISEASERSIST"/>
</dbReference>
<dbReference type="Pfam" id="PF01582">
    <property type="entry name" value="TIR"/>
    <property type="match status" value="1"/>
</dbReference>
<keyword evidence="1" id="KW-0433">Leucine-rich repeat</keyword>
<dbReference type="SUPFAM" id="SSF52058">
    <property type="entry name" value="L domain-like"/>
    <property type="match status" value="1"/>
</dbReference>
<dbReference type="SUPFAM" id="SSF52200">
    <property type="entry name" value="Toll/Interleukin receptor TIR domain"/>
    <property type="match status" value="1"/>
</dbReference>
<dbReference type="SMART" id="SM00255">
    <property type="entry name" value="TIR"/>
    <property type="match status" value="1"/>
</dbReference>
<dbReference type="InterPro" id="IPR042197">
    <property type="entry name" value="Apaf_helical"/>
</dbReference>
<evidence type="ECO:0000256" key="4">
    <source>
        <dbReference type="SAM" id="MobiDB-lite"/>
    </source>
</evidence>
<gene>
    <name evidence="6" type="ORF">Fmac_026651</name>
</gene>
<dbReference type="SUPFAM" id="SSF52540">
    <property type="entry name" value="P-loop containing nucleoside triphosphate hydrolases"/>
    <property type="match status" value="1"/>
</dbReference>
<name>A0ABD1LFF6_9FABA</name>
<dbReference type="InterPro" id="IPR032675">
    <property type="entry name" value="LRR_dom_sf"/>
</dbReference>
<sequence length="1097" mass="125579">MAEHQIMSAVSSSSSSSFMVCSKKYDVFLSFRGEDTRLNFTSHLHEALKQKKIETYIDYRLEKGDEISEALIKAIEDSHVSIVILSKNYAFSKWCLEELRKILECRKKQGQMVIPVFYNVDPSHVRKQIGSYEQAFAKHEGQPNYNKWKAALNEIANLAGWDSRNRTESKLLKDIVGDVLQKLTPKYPNRLKGVIGIEENYKQIESLLKIGSNEAITLGIWGMGGIGKTTLATALYAKLSHEFDASCFLQNVRENSNRHGLDALRHKFFSSLLENEDHCFDAPFLVPHFVMRRLECKKVLIVLDDVATVKQLDYLLEDYDLFGQGSRVIITTRNKQIFRPHDEVYEVKELSFHHSLQLFCMTAFEEEQPQHGYEDLSRCAISYCKGIPLALKVLGASFRGKSKEGRESELKKLQKIPNMEIHDILKLSYEGLDESQRDIFLDIACFFKGEDREWVTILLDACEFFAASGIEVLLDKALITISNFNRIEMHDLIQQMGQEIVRQQSIKNPGKRTRLWKHEEVHELLKYKKGTDVVEGITLDLAKLTKDLSLSYDSFAEMTNLRFLIIHDSRRRNEFNVYFTNGLESLSYKLRYLRWDGFHLESLPSNFCAEHLVELRMMKSKIKKLWDGVQDLANLTKINLGSRDLIEIPDLSMAKNLERVSLRYCENLGQLHPSMLSLPKLSYLDLRFCSKIESLNIHSKSLRELYLEGCSSLKEFSVTSKEMTHVSLSRTTICVLPSSIWSNDKLTYLSLRGCNNLNKFLSVDPVMGSSTTLVHFGCSQQHNASNLSYLQALLHNIGHFSSLEELYLGGTNIERLPPNIKNLSLLIRLSLDGCRKLVSLPELPPSLEELDIDDCRKLVCLPELPPLLKVVRGFNCTSLETNFSQQLVLQHMLHGRIPFLHKKHLSNPYYIDFGYFIFPGDHVMDECGFRTTGSSIIIPRLPLSHLHGFIYCIILSKGSCDDDVVLCSIYQDDKRVGQDNNFFFWETTSDHVLFSYAKIRDFFDSVPFKIEFEFEFDKEQNQKFIKECGVFPVYASESGLKVFGGNSKKFFNSTSNTQISDNESQPSAIGVGFGGSNDENVQAGEQFHAEKRRRTSP</sequence>
<dbReference type="Gene3D" id="1.10.8.430">
    <property type="entry name" value="Helical domain of apoptotic protease-activating factors"/>
    <property type="match status" value="1"/>
</dbReference>
<protein>
    <recommendedName>
        <fullName evidence="5">TIR domain-containing protein</fullName>
    </recommendedName>
</protein>
<dbReference type="InterPro" id="IPR000157">
    <property type="entry name" value="TIR_dom"/>
</dbReference>
<feature type="region of interest" description="Disordered" evidence="4">
    <location>
        <begin position="1054"/>
        <end position="1097"/>
    </location>
</feature>
<comment type="caution">
    <text evidence="6">The sequence shown here is derived from an EMBL/GenBank/DDBJ whole genome shotgun (WGS) entry which is preliminary data.</text>
</comment>
<dbReference type="PROSITE" id="PS50104">
    <property type="entry name" value="TIR"/>
    <property type="match status" value="1"/>
</dbReference>
<evidence type="ECO:0000256" key="3">
    <source>
        <dbReference type="ARBA" id="ARBA00023027"/>
    </source>
</evidence>
<dbReference type="FunFam" id="3.40.50.10140:FF:000007">
    <property type="entry name" value="Disease resistance protein (TIR-NBS-LRR class)"/>
    <property type="match status" value="1"/>
</dbReference>
<dbReference type="Gene3D" id="3.40.50.10140">
    <property type="entry name" value="Toll/interleukin-1 receptor homology (TIR) domain"/>
    <property type="match status" value="1"/>
</dbReference>
<dbReference type="InterPro" id="IPR044974">
    <property type="entry name" value="Disease_R_plants"/>
</dbReference>
<keyword evidence="7" id="KW-1185">Reference proteome</keyword>
<keyword evidence="3" id="KW-0520">NAD</keyword>
<dbReference type="Pfam" id="PF07725">
    <property type="entry name" value="LRR_3"/>
    <property type="match status" value="1"/>
</dbReference>
<dbReference type="InterPro" id="IPR027417">
    <property type="entry name" value="P-loop_NTPase"/>
</dbReference>
<dbReference type="EMBL" id="JBGMDY010000009">
    <property type="protein sequence ID" value="KAL2322272.1"/>
    <property type="molecule type" value="Genomic_DNA"/>
</dbReference>
<organism evidence="6 7">
    <name type="scientific">Flemingia macrophylla</name>
    <dbReference type="NCBI Taxonomy" id="520843"/>
    <lineage>
        <taxon>Eukaryota</taxon>
        <taxon>Viridiplantae</taxon>
        <taxon>Streptophyta</taxon>
        <taxon>Embryophyta</taxon>
        <taxon>Tracheophyta</taxon>
        <taxon>Spermatophyta</taxon>
        <taxon>Magnoliopsida</taxon>
        <taxon>eudicotyledons</taxon>
        <taxon>Gunneridae</taxon>
        <taxon>Pentapetalae</taxon>
        <taxon>rosids</taxon>
        <taxon>fabids</taxon>
        <taxon>Fabales</taxon>
        <taxon>Fabaceae</taxon>
        <taxon>Papilionoideae</taxon>
        <taxon>50 kb inversion clade</taxon>
        <taxon>NPAAA clade</taxon>
        <taxon>indigoferoid/millettioid clade</taxon>
        <taxon>Phaseoleae</taxon>
        <taxon>Flemingia</taxon>
    </lineage>
</organism>
<evidence type="ECO:0000313" key="7">
    <source>
        <dbReference type="Proteomes" id="UP001603857"/>
    </source>
</evidence>
<evidence type="ECO:0000256" key="2">
    <source>
        <dbReference type="ARBA" id="ARBA00022737"/>
    </source>
</evidence>
<evidence type="ECO:0000256" key="1">
    <source>
        <dbReference type="ARBA" id="ARBA00022614"/>
    </source>
</evidence>
<dbReference type="AlphaFoldDB" id="A0ABD1LFF6"/>
<proteinExistence type="predicted"/>
<dbReference type="Gene3D" id="3.80.10.10">
    <property type="entry name" value="Ribonuclease Inhibitor"/>
    <property type="match status" value="2"/>
</dbReference>
<dbReference type="InterPro" id="IPR058192">
    <property type="entry name" value="WHD_ROQ1-like"/>
</dbReference>
<dbReference type="Pfam" id="PF23282">
    <property type="entry name" value="WHD_ROQ1"/>
    <property type="match status" value="1"/>
</dbReference>
<evidence type="ECO:0000313" key="6">
    <source>
        <dbReference type="EMBL" id="KAL2322272.1"/>
    </source>
</evidence>
<dbReference type="PANTHER" id="PTHR11017">
    <property type="entry name" value="LEUCINE-RICH REPEAT-CONTAINING PROTEIN"/>
    <property type="match status" value="1"/>
</dbReference>
<dbReference type="InterPro" id="IPR035897">
    <property type="entry name" value="Toll_tir_struct_dom_sf"/>
</dbReference>
<accession>A0ABD1LFF6</accession>
<feature type="compositionally biased region" description="Polar residues" evidence="4">
    <location>
        <begin position="1054"/>
        <end position="1067"/>
    </location>
</feature>
<feature type="domain" description="TIR" evidence="5">
    <location>
        <begin position="23"/>
        <end position="183"/>
    </location>
</feature>